<evidence type="ECO:0000313" key="8">
    <source>
        <dbReference type="EMBL" id="HEG89956.1"/>
    </source>
</evidence>
<evidence type="ECO:0000256" key="5">
    <source>
        <dbReference type="ARBA" id="ARBA00023315"/>
    </source>
</evidence>
<dbReference type="InterPro" id="IPR016181">
    <property type="entry name" value="Acyl_CoA_acyltransferase"/>
</dbReference>
<dbReference type="PANTHER" id="PTHR36174">
    <property type="entry name" value="LIPID II:GLYCINE GLYCYLTRANSFERASE"/>
    <property type="match status" value="1"/>
</dbReference>
<dbReference type="GO" id="GO:0016747">
    <property type="term" value="F:acyltransferase activity, transferring groups other than amino-acyl groups"/>
    <property type="evidence" value="ECO:0007669"/>
    <property type="project" value="InterPro"/>
</dbReference>
<dbReference type="GO" id="GO:0009252">
    <property type="term" value="P:peptidoglycan biosynthetic process"/>
    <property type="evidence" value="ECO:0007669"/>
    <property type="project" value="UniProtKB-KW"/>
</dbReference>
<evidence type="ECO:0000256" key="2">
    <source>
        <dbReference type="ARBA" id="ARBA00022679"/>
    </source>
</evidence>
<evidence type="ECO:0000256" key="4">
    <source>
        <dbReference type="ARBA" id="ARBA00022984"/>
    </source>
</evidence>
<dbReference type="GO" id="GO:0071555">
    <property type="term" value="P:cell wall organization"/>
    <property type="evidence" value="ECO:0007669"/>
    <property type="project" value="UniProtKB-KW"/>
</dbReference>
<sequence>MNAGGLRGGPASFRTLAVDVSSPTCHRIDDARVWDALIEQLGGRLLQGWRWGELKSRHGWKPVRIAWFDPEGHPVIAAQLLFRRVGPLSLGYVPRGPLVAVGTASSANDRAYTHVIDSVARRERAICVLAEPENEGACVVLTRASGWRRSHTVIQPQRTVRVAIDVDDETLLARMKPKTRYNIRLAERRGVDVRLGSRADLAVFYDLLRETSERDGFGIHRIEYFRDILDTFGEDAALILAEKDREPAAGALVVRFGAEAVYLYGASAARHQRHMASYLVQFAAMRWARDRGCRFYDLWGIPPTDEPPDDVPDDQLNVRQGLWGVYRFKAGFGGEMYSYPGVYERVYSRPLVWLWRRLRPMEG</sequence>
<dbReference type="InterPro" id="IPR003447">
    <property type="entry name" value="FEMABX"/>
</dbReference>
<gene>
    <name evidence="8" type="ORF">ENP34_00685</name>
</gene>
<keyword evidence="2 8" id="KW-0808">Transferase</keyword>
<dbReference type="InterPro" id="IPR050644">
    <property type="entry name" value="PG_Glycine_Bridge_Synth"/>
</dbReference>
<dbReference type="GO" id="GO:0008360">
    <property type="term" value="P:regulation of cell shape"/>
    <property type="evidence" value="ECO:0007669"/>
    <property type="project" value="UniProtKB-KW"/>
</dbReference>
<evidence type="ECO:0000256" key="3">
    <source>
        <dbReference type="ARBA" id="ARBA00022960"/>
    </source>
</evidence>
<dbReference type="PANTHER" id="PTHR36174:SF1">
    <property type="entry name" value="LIPID II:GLYCINE GLYCYLTRANSFERASE"/>
    <property type="match status" value="1"/>
</dbReference>
<protein>
    <submittedName>
        <fullName evidence="8">Peptidoglycan bridge formation glycyltransferase FemA/FemB family protein</fullName>
    </submittedName>
</protein>
<feature type="domain" description="N-acetyltransferase" evidence="7">
    <location>
        <begin position="191"/>
        <end position="352"/>
    </location>
</feature>
<dbReference type="SUPFAM" id="SSF55729">
    <property type="entry name" value="Acyl-CoA N-acyltransferases (Nat)"/>
    <property type="match status" value="2"/>
</dbReference>
<dbReference type="Gene3D" id="3.40.630.30">
    <property type="match status" value="2"/>
</dbReference>
<dbReference type="EMBL" id="DSIY01000016">
    <property type="protein sequence ID" value="HEG89956.1"/>
    <property type="molecule type" value="Genomic_DNA"/>
</dbReference>
<dbReference type="PROSITE" id="PS51191">
    <property type="entry name" value="FEMABX"/>
    <property type="match status" value="1"/>
</dbReference>
<name>A0A831TCG2_9BACT</name>
<evidence type="ECO:0000259" key="7">
    <source>
        <dbReference type="PROSITE" id="PS51186"/>
    </source>
</evidence>
<evidence type="ECO:0000256" key="6">
    <source>
        <dbReference type="ARBA" id="ARBA00023316"/>
    </source>
</evidence>
<accession>A0A831TCG2</accession>
<comment type="caution">
    <text evidence="8">The sequence shown here is derived from an EMBL/GenBank/DDBJ whole genome shotgun (WGS) entry which is preliminary data.</text>
</comment>
<keyword evidence="3" id="KW-0133">Cell shape</keyword>
<comment type="similarity">
    <text evidence="1">Belongs to the FemABX family.</text>
</comment>
<dbReference type="Pfam" id="PF02388">
    <property type="entry name" value="FemAB"/>
    <property type="match status" value="2"/>
</dbReference>
<organism evidence="8">
    <name type="scientific">Thermorudis peleae</name>
    <dbReference type="NCBI Taxonomy" id="1382356"/>
    <lineage>
        <taxon>Bacteria</taxon>
        <taxon>Pseudomonadati</taxon>
        <taxon>Thermomicrobiota</taxon>
        <taxon>Thermomicrobia</taxon>
        <taxon>Thermomicrobia incertae sedis</taxon>
        <taxon>Thermorudis</taxon>
    </lineage>
</organism>
<evidence type="ECO:0000256" key="1">
    <source>
        <dbReference type="ARBA" id="ARBA00009943"/>
    </source>
</evidence>
<dbReference type="GO" id="GO:0016755">
    <property type="term" value="F:aminoacyltransferase activity"/>
    <property type="evidence" value="ECO:0007669"/>
    <property type="project" value="InterPro"/>
</dbReference>
<keyword evidence="6" id="KW-0961">Cell wall biogenesis/degradation</keyword>
<reference evidence="8" key="1">
    <citation type="journal article" date="2020" name="mSystems">
        <title>Genome- and Community-Level Interaction Insights into Carbon Utilization and Element Cycling Functions of Hydrothermarchaeota in Hydrothermal Sediment.</title>
        <authorList>
            <person name="Zhou Z."/>
            <person name="Liu Y."/>
            <person name="Xu W."/>
            <person name="Pan J."/>
            <person name="Luo Z.H."/>
            <person name="Li M."/>
        </authorList>
    </citation>
    <scope>NUCLEOTIDE SEQUENCE [LARGE SCALE GENOMIC DNA]</scope>
    <source>
        <strain evidence="8">SpSt-210</strain>
    </source>
</reference>
<keyword evidence="4" id="KW-0573">Peptidoglycan synthesis</keyword>
<dbReference type="AlphaFoldDB" id="A0A831TCG2"/>
<dbReference type="InterPro" id="IPR000182">
    <property type="entry name" value="GNAT_dom"/>
</dbReference>
<proteinExistence type="inferred from homology"/>
<dbReference type="PROSITE" id="PS51186">
    <property type="entry name" value="GNAT"/>
    <property type="match status" value="1"/>
</dbReference>
<keyword evidence="5" id="KW-0012">Acyltransferase</keyword>